<dbReference type="InterPro" id="IPR011707">
    <property type="entry name" value="Cu-oxidase-like_N"/>
</dbReference>
<dbReference type="InterPro" id="IPR045087">
    <property type="entry name" value="Cu-oxidase_fam"/>
</dbReference>
<evidence type="ECO:0000256" key="3">
    <source>
        <dbReference type="ARBA" id="ARBA00023002"/>
    </source>
</evidence>
<sequence length="602" mass="61800">MGGMTSLGPAAVPGPAARSGGTALSGLADPTSPVDGTAPTKATGATTHARHTGSVVLSRRGLLRAGSALLAATALTPVLAACASETPVGLTEDGRALPIPPLLEPDADGRFELTAMTGTTEFLPGVASDTWGYNGAHLGPTLRLARGRSYEAVLTNDTDEDTTFHWHGLLVPAHADGGPHHPLEPGASQTIAFTPDQPSATLWYHPHPHEKTSDQVRRGLAGMILLEDPDEHAPGTAPEGSAPSAAEAPSALPAARTALPHEYGVDDIPVIIQDLRVTEDGELLGHNFGSDVGMLGETVLANGAPDAVLTTDRAVLRLRLLNGSLGRSYGLQLDSGDPLTVIGSDGGLLPEPVEVASVTLSPAERAEVLVEVPEAGVALVSRSPDLGNVADPEGVGGTDEFTILRIRRGAEGAASAGTAEGHGGGSSAATSANGSAGTATTGPASISALGLPAVLAELPEPVDGGQQRSFNLRGRQINGASMDMERIDAAMSSHAPEVWLLTNLDSAPHNFHVHNAQFRILDVAGQAPAPEFAGWKDTVYLRPQEAVRIAVVMPHHEDDDGSLPYMYHCHLMLHEDDGMMGQFTVDAAAGSAQAGSAGHGGH</sequence>
<dbReference type="InterPro" id="IPR008972">
    <property type="entry name" value="Cupredoxin"/>
</dbReference>
<dbReference type="EMBL" id="BAAAPZ010000005">
    <property type="protein sequence ID" value="GAA2095997.1"/>
    <property type="molecule type" value="Genomic_DNA"/>
</dbReference>
<feature type="domain" description="Plastocyanin-like" evidence="6">
    <location>
        <begin position="118"/>
        <end position="230"/>
    </location>
</feature>
<dbReference type="PANTHER" id="PTHR48267:SF1">
    <property type="entry name" value="BILIRUBIN OXIDASE"/>
    <property type="match status" value="1"/>
</dbReference>
<feature type="compositionally biased region" description="Low complexity" evidence="4">
    <location>
        <begin position="234"/>
        <end position="251"/>
    </location>
</feature>
<dbReference type="Proteomes" id="UP001500984">
    <property type="component" value="Unassembled WGS sequence"/>
</dbReference>
<comment type="caution">
    <text evidence="7">The sequence shown here is derived from an EMBL/GenBank/DDBJ whole genome shotgun (WGS) entry which is preliminary data.</text>
</comment>
<accession>A0ABN2WNF0</accession>
<dbReference type="Pfam" id="PF07731">
    <property type="entry name" value="Cu-oxidase_2"/>
    <property type="match status" value="1"/>
</dbReference>
<dbReference type="SUPFAM" id="SSF49503">
    <property type="entry name" value="Cupredoxins"/>
    <property type="match status" value="3"/>
</dbReference>
<dbReference type="CDD" id="cd13890">
    <property type="entry name" value="CuRO_3_CueO_FtsP"/>
    <property type="match status" value="1"/>
</dbReference>
<keyword evidence="8" id="KW-1185">Reference proteome</keyword>
<protein>
    <recommendedName>
        <fullName evidence="9">Copper oxidase</fullName>
    </recommendedName>
</protein>
<name>A0ABN2WNF0_9MICO</name>
<keyword evidence="2" id="KW-0479">Metal-binding</keyword>
<dbReference type="Pfam" id="PF07732">
    <property type="entry name" value="Cu-oxidase_3"/>
    <property type="match status" value="1"/>
</dbReference>
<feature type="region of interest" description="Disordered" evidence="4">
    <location>
        <begin position="414"/>
        <end position="441"/>
    </location>
</feature>
<feature type="region of interest" description="Disordered" evidence="4">
    <location>
        <begin position="1"/>
        <end position="53"/>
    </location>
</feature>
<evidence type="ECO:0000259" key="5">
    <source>
        <dbReference type="Pfam" id="PF07731"/>
    </source>
</evidence>
<dbReference type="PROSITE" id="PS00080">
    <property type="entry name" value="MULTICOPPER_OXIDASE2"/>
    <property type="match status" value="1"/>
</dbReference>
<dbReference type="InterPro" id="IPR011706">
    <property type="entry name" value="Cu-oxidase_C"/>
</dbReference>
<comment type="similarity">
    <text evidence="1">Belongs to the multicopper oxidase family.</text>
</comment>
<evidence type="ECO:0000256" key="1">
    <source>
        <dbReference type="ARBA" id="ARBA00010609"/>
    </source>
</evidence>
<dbReference type="PANTHER" id="PTHR48267">
    <property type="entry name" value="CUPREDOXIN SUPERFAMILY PROTEIN"/>
    <property type="match status" value="1"/>
</dbReference>
<evidence type="ECO:0000256" key="4">
    <source>
        <dbReference type="SAM" id="MobiDB-lite"/>
    </source>
</evidence>
<evidence type="ECO:0000313" key="7">
    <source>
        <dbReference type="EMBL" id="GAA2095997.1"/>
    </source>
</evidence>
<feature type="compositionally biased region" description="Low complexity" evidence="4">
    <location>
        <begin position="427"/>
        <end position="441"/>
    </location>
</feature>
<evidence type="ECO:0000313" key="8">
    <source>
        <dbReference type="Proteomes" id="UP001500984"/>
    </source>
</evidence>
<reference evidence="7 8" key="1">
    <citation type="journal article" date="2019" name="Int. J. Syst. Evol. Microbiol.">
        <title>The Global Catalogue of Microorganisms (GCM) 10K type strain sequencing project: providing services to taxonomists for standard genome sequencing and annotation.</title>
        <authorList>
            <consortium name="The Broad Institute Genomics Platform"/>
            <consortium name="The Broad Institute Genome Sequencing Center for Infectious Disease"/>
            <person name="Wu L."/>
            <person name="Ma J."/>
        </authorList>
    </citation>
    <scope>NUCLEOTIDE SEQUENCE [LARGE SCALE GENOMIC DNA]</scope>
    <source>
        <strain evidence="7 8">JCM 15900</strain>
    </source>
</reference>
<evidence type="ECO:0008006" key="9">
    <source>
        <dbReference type="Google" id="ProtNLM"/>
    </source>
</evidence>
<feature type="region of interest" description="Disordered" evidence="4">
    <location>
        <begin position="228"/>
        <end position="251"/>
    </location>
</feature>
<feature type="domain" description="Plastocyanin-like" evidence="5">
    <location>
        <begin position="472"/>
        <end position="587"/>
    </location>
</feature>
<evidence type="ECO:0000259" key="6">
    <source>
        <dbReference type="Pfam" id="PF07732"/>
    </source>
</evidence>
<gene>
    <name evidence="7" type="ORF">GCM10009823_15920</name>
</gene>
<organism evidence="7 8">
    <name type="scientific">Brevibacterium salitolerans</name>
    <dbReference type="NCBI Taxonomy" id="1403566"/>
    <lineage>
        <taxon>Bacteria</taxon>
        <taxon>Bacillati</taxon>
        <taxon>Actinomycetota</taxon>
        <taxon>Actinomycetes</taxon>
        <taxon>Micrococcales</taxon>
        <taxon>Brevibacteriaceae</taxon>
        <taxon>Brevibacterium</taxon>
    </lineage>
</organism>
<dbReference type="InterPro" id="IPR002355">
    <property type="entry name" value="Cu_oxidase_Cu_BS"/>
</dbReference>
<keyword evidence="3" id="KW-0560">Oxidoreductase</keyword>
<dbReference type="Gene3D" id="2.60.40.420">
    <property type="entry name" value="Cupredoxins - blue copper proteins"/>
    <property type="match status" value="3"/>
</dbReference>
<evidence type="ECO:0000256" key="2">
    <source>
        <dbReference type="ARBA" id="ARBA00022723"/>
    </source>
</evidence>
<feature type="compositionally biased region" description="Low complexity" evidence="4">
    <location>
        <begin position="37"/>
        <end position="53"/>
    </location>
</feature>
<proteinExistence type="inferred from homology"/>